<accession>A0ABX7VKU6</accession>
<keyword evidence="2" id="KW-1185">Reference proteome</keyword>
<sequence>MNDKKEKHFIKKNNIIYTILDEEEIILLDKENDVYIGLIGAAKDIWTCNMKLISMPELIKELKTDNDIDIDNLKEALYLLEKEGLIFEYIIQ</sequence>
<dbReference type="RefSeq" id="WP_209027939.1">
    <property type="nucleotide sequence ID" value="NZ_CP072455.1"/>
</dbReference>
<dbReference type="EMBL" id="CP072455">
    <property type="protein sequence ID" value="QTL40397.1"/>
    <property type="molecule type" value="Genomic_DNA"/>
</dbReference>
<gene>
    <name evidence="1" type="ORF">HGO23_03050</name>
</gene>
<protein>
    <recommendedName>
        <fullName evidence="3">PqqD family protein</fullName>
    </recommendedName>
</protein>
<reference evidence="1 2" key="1">
    <citation type="submission" date="2021-03" db="EMBL/GenBank/DDBJ databases">
        <title>Complete Genome Sequence Data of Xenorhabdus budapestensis strain C72, a Candidate Biological Control Agent, from China.</title>
        <authorList>
            <person name="LI B."/>
            <person name="WANG S."/>
            <person name="QIU D."/>
        </authorList>
    </citation>
    <scope>NUCLEOTIDE SEQUENCE [LARGE SCALE GENOMIC DNA]</scope>
    <source>
        <strain evidence="1 2">C-7-2</strain>
    </source>
</reference>
<evidence type="ECO:0000313" key="1">
    <source>
        <dbReference type="EMBL" id="QTL40397.1"/>
    </source>
</evidence>
<dbReference type="Proteomes" id="UP000665047">
    <property type="component" value="Chromosome"/>
</dbReference>
<organism evidence="1 2">
    <name type="scientific">Xenorhabdus budapestensis</name>
    <dbReference type="NCBI Taxonomy" id="290110"/>
    <lineage>
        <taxon>Bacteria</taxon>
        <taxon>Pseudomonadati</taxon>
        <taxon>Pseudomonadota</taxon>
        <taxon>Gammaproteobacteria</taxon>
        <taxon>Enterobacterales</taxon>
        <taxon>Morganellaceae</taxon>
        <taxon>Xenorhabdus</taxon>
    </lineage>
</organism>
<evidence type="ECO:0000313" key="2">
    <source>
        <dbReference type="Proteomes" id="UP000665047"/>
    </source>
</evidence>
<evidence type="ECO:0008006" key="3">
    <source>
        <dbReference type="Google" id="ProtNLM"/>
    </source>
</evidence>
<proteinExistence type="predicted"/>
<name>A0ABX7VKU6_XENBU</name>